<evidence type="ECO:0000313" key="4">
    <source>
        <dbReference type="Proteomes" id="UP000594262"/>
    </source>
</evidence>
<keyword evidence="1" id="KW-0175">Coiled coil</keyword>
<dbReference type="GO" id="GO:0005929">
    <property type="term" value="C:cilium"/>
    <property type="evidence" value="ECO:0007669"/>
    <property type="project" value="TreeGrafter"/>
</dbReference>
<name>A0A7M5VEF0_9CNID</name>
<feature type="compositionally biased region" description="Pro residues" evidence="2">
    <location>
        <begin position="44"/>
        <end position="89"/>
    </location>
</feature>
<dbReference type="EnsemblMetazoa" id="CLYHEMT009982.1">
    <property type="protein sequence ID" value="CLYHEMP009982.1"/>
    <property type="gene ID" value="CLYHEMG009982"/>
</dbReference>
<feature type="compositionally biased region" description="Basic and acidic residues" evidence="2">
    <location>
        <begin position="634"/>
        <end position="686"/>
    </location>
</feature>
<dbReference type="PANTHER" id="PTHR21974">
    <property type="entry name" value="RE15880P"/>
    <property type="match status" value="1"/>
</dbReference>
<feature type="compositionally biased region" description="Low complexity" evidence="2">
    <location>
        <begin position="33"/>
        <end position="43"/>
    </location>
</feature>
<feature type="region of interest" description="Disordered" evidence="2">
    <location>
        <begin position="586"/>
        <end position="686"/>
    </location>
</feature>
<dbReference type="Proteomes" id="UP000594262">
    <property type="component" value="Unplaced"/>
</dbReference>
<dbReference type="PANTHER" id="PTHR21974:SF2">
    <property type="entry name" value="RE15880P"/>
    <property type="match status" value="1"/>
</dbReference>
<sequence length="686" mass="77720">MGCGGSKGSVVDQNQNHPPPPQQQPQKQPPPQVQSQPKQAPVQPVAPQPRQPPPPPKEPTPPPQKEPTPPPPKEPSPPPPKELTPPPPVEETEKLTPEVLKEFASLEKSIQKLEKVQPEERLMLIKFELKHTEDSVKTKESELDAATSVAMKEYADYANFNVQEYMTSNHISYLSQQDADAAFNKEKQEYLGAKNKVDSFKKEVDRLNAEIVSLNGKLTDSTAKVNELQSLQDKQDGLLENLFNGDYGSELEDKLEAEHEELRSKRDQLVLVAMKWRSCKDALSKACSQLAYSAARWNQIKEYPNIPNVAKYYMATETRDRLIGGHMNIRHCMEQIQMKLPYWNDSDDKNLVMSVNIIYNDITTQKTFERALAWYKYYHWRAALGLNWVEQVLNQLHQQVGDAEKSVRGKYTELKKERLQCIQAKLKETMDVDFNIEELMNEEEGEDEEDPLLMSTIFDVSMDTQESVEEMPAPKENENPTSLESFVADADMPNEPEGEAPKESSPEGEDVGKPEETASTEETGVQAEEGEKPEADANESESKPAEDKPKAPPIKTIPLEDLAPLPSQDELLGKVEKLLASVENAEETLEKNKLKQEQQLQEQLRRRRSRRKRMADQAKNNVQVNQTETIPESEEPKPESDAPKPESEEPKPETDEPKPETDEPKPETDESKPDDKPTETQESKPE</sequence>
<feature type="region of interest" description="Disordered" evidence="2">
    <location>
        <begin position="491"/>
        <end position="565"/>
    </location>
</feature>
<evidence type="ECO:0000256" key="2">
    <source>
        <dbReference type="SAM" id="MobiDB-lite"/>
    </source>
</evidence>
<proteinExistence type="predicted"/>
<accession>A0A7M5VEF0</accession>
<keyword evidence="4" id="KW-1185">Reference proteome</keyword>
<dbReference type="OrthoDB" id="6432391at2759"/>
<feature type="compositionally biased region" description="Basic and acidic residues" evidence="2">
    <location>
        <begin position="499"/>
        <end position="516"/>
    </location>
</feature>
<dbReference type="RefSeq" id="XP_066935473.1">
    <property type="nucleotide sequence ID" value="XM_067079372.1"/>
</dbReference>
<evidence type="ECO:0000256" key="1">
    <source>
        <dbReference type="SAM" id="Coils"/>
    </source>
</evidence>
<feature type="region of interest" description="Disordered" evidence="2">
    <location>
        <begin position="1"/>
        <end position="98"/>
    </location>
</feature>
<evidence type="ECO:0000313" key="3">
    <source>
        <dbReference type="EnsemblMetazoa" id="CLYHEMP009982.1"/>
    </source>
</evidence>
<feature type="compositionally biased region" description="Pro residues" evidence="2">
    <location>
        <begin position="17"/>
        <end position="32"/>
    </location>
</feature>
<feature type="compositionally biased region" description="Basic and acidic residues" evidence="2">
    <location>
        <begin position="529"/>
        <end position="550"/>
    </location>
</feature>
<feature type="coiled-coil region" evidence="1">
    <location>
        <begin position="190"/>
        <end position="217"/>
    </location>
</feature>
<organism evidence="3 4">
    <name type="scientific">Clytia hemisphaerica</name>
    <dbReference type="NCBI Taxonomy" id="252671"/>
    <lineage>
        <taxon>Eukaryota</taxon>
        <taxon>Metazoa</taxon>
        <taxon>Cnidaria</taxon>
        <taxon>Hydrozoa</taxon>
        <taxon>Hydroidolina</taxon>
        <taxon>Leptothecata</taxon>
        <taxon>Obeliida</taxon>
        <taxon>Clytiidae</taxon>
        <taxon>Clytia</taxon>
    </lineage>
</organism>
<reference evidence="3" key="1">
    <citation type="submission" date="2021-01" db="UniProtKB">
        <authorList>
            <consortium name="EnsemblMetazoa"/>
        </authorList>
    </citation>
    <scope>IDENTIFICATION</scope>
</reference>
<dbReference type="GeneID" id="136823201"/>
<protein>
    <submittedName>
        <fullName evidence="3">Uncharacterized protein</fullName>
    </submittedName>
</protein>
<dbReference type="AlphaFoldDB" id="A0A7M5VEF0"/>